<dbReference type="PhylomeDB" id="A7S0Y4"/>
<dbReference type="Gene3D" id="3.90.215.10">
    <property type="entry name" value="Gamma Fibrinogen, chain A, domain 1"/>
    <property type="match status" value="1"/>
</dbReference>
<accession>A7S0Y4</accession>
<dbReference type="SUPFAM" id="SSF56496">
    <property type="entry name" value="Fibrinogen C-terminal domain-like"/>
    <property type="match status" value="1"/>
</dbReference>
<evidence type="ECO:0000256" key="4">
    <source>
        <dbReference type="ARBA" id="ARBA00022837"/>
    </source>
</evidence>
<evidence type="ECO:0000256" key="5">
    <source>
        <dbReference type="ARBA" id="ARBA00023157"/>
    </source>
</evidence>
<gene>
    <name evidence="8" type="ORF">NEMVEDRAFT_v1g205103</name>
</gene>
<feature type="domain" description="EGF-like" evidence="7">
    <location>
        <begin position="231"/>
        <end position="269"/>
    </location>
</feature>
<evidence type="ECO:0000313" key="9">
    <source>
        <dbReference type="Proteomes" id="UP000001593"/>
    </source>
</evidence>
<dbReference type="InterPro" id="IPR014716">
    <property type="entry name" value="Fibrinogen_a/b/g_C_1"/>
</dbReference>
<keyword evidence="4" id="KW-0106">Calcium</keyword>
<dbReference type="GO" id="GO:0046872">
    <property type="term" value="F:metal ion binding"/>
    <property type="evidence" value="ECO:0007669"/>
    <property type="project" value="UniProtKB-KW"/>
</dbReference>
<dbReference type="PROSITE" id="PS50026">
    <property type="entry name" value="EGF_3"/>
    <property type="match status" value="1"/>
</dbReference>
<evidence type="ECO:0000256" key="2">
    <source>
        <dbReference type="ARBA" id="ARBA00022723"/>
    </source>
</evidence>
<name>A7S0Y4_NEMVE</name>
<comment type="caution">
    <text evidence="6">Lacks conserved residue(s) required for the propagation of feature annotation.</text>
</comment>
<dbReference type="InterPro" id="IPR000742">
    <property type="entry name" value="EGF"/>
</dbReference>
<keyword evidence="2" id="KW-0479">Metal-binding</keyword>
<keyword evidence="3" id="KW-0430">Lectin</keyword>
<dbReference type="PANTHER" id="PTHR16146">
    <property type="entry name" value="INTELECTIN"/>
    <property type="match status" value="1"/>
</dbReference>
<keyword evidence="5 6" id="KW-1015">Disulfide bond</keyword>
<evidence type="ECO:0000256" key="1">
    <source>
        <dbReference type="ARBA" id="ARBA00006373"/>
    </source>
</evidence>
<dbReference type="AlphaFoldDB" id="A7S0Y4"/>
<dbReference type="SMART" id="SM00181">
    <property type="entry name" value="EGF"/>
    <property type="match status" value="1"/>
</dbReference>
<evidence type="ECO:0000256" key="3">
    <source>
        <dbReference type="ARBA" id="ARBA00022734"/>
    </source>
</evidence>
<dbReference type="GO" id="GO:0005615">
    <property type="term" value="C:extracellular space"/>
    <property type="evidence" value="ECO:0000318"/>
    <property type="project" value="GO_Central"/>
</dbReference>
<feature type="disulfide bond" evidence="6">
    <location>
        <begin position="240"/>
        <end position="257"/>
    </location>
</feature>
<evidence type="ECO:0000313" key="8">
    <source>
        <dbReference type="EMBL" id="EDO42663.1"/>
    </source>
</evidence>
<dbReference type="InParanoid" id="A7S0Y4"/>
<keyword evidence="6" id="KW-0245">EGF-like domain</keyword>
<dbReference type="InterPro" id="IPR036056">
    <property type="entry name" value="Fibrinogen-like_C"/>
</dbReference>
<dbReference type="EMBL" id="DS469562">
    <property type="protein sequence ID" value="EDO42663.1"/>
    <property type="molecule type" value="Genomic_DNA"/>
</dbReference>
<dbReference type="Proteomes" id="UP000001593">
    <property type="component" value="Unassembled WGS sequence"/>
</dbReference>
<keyword evidence="9" id="KW-1185">Reference proteome</keyword>
<dbReference type="GO" id="GO:0070492">
    <property type="term" value="F:oligosaccharide binding"/>
    <property type="evidence" value="ECO:0000318"/>
    <property type="project" value="GO_Central"/>
</dbReference>
<evidence type="ECO:0000256" key="6">
    <source>
        <dbReference type="PROSITE-ProRule" id="PRU00076"/>
    </source>
</evidence>
<comment type="similarity">
    <text evidence="1">Belongs to the EGF domain peptide family.</text>
</comment>
<dbReference type="NCBIfam" id="NF040941">
    <property type="entry name" value="GGGWT_bact"/>
    <property type="match status" value="1"/>
</dbReference>
<dbReference type="PANTHER" id="PTHR16146:SF46">
    <property type="entry name" value="INTELECTIN-1A-RELATED"/>
    <property type="match status" value="1"/>
</dbReference>
<sequence length="485" mass="53395">MASNNANVNVANIIDGEFRELNPTSTNFLLLQSMCQEHEIYAGFVSNSSDHLTCVPNGRKCRILPLTKNQTGKALSNHVFDNLTASDEKNCGLKCFLDERCASINIGPPVKDGFICELSSSDHIQDPESLVPKDGYTYKGTEVIGNQGRKCRILPLTKNQTGKALSNHVFDNLTASDEKNCGLKCFLDERCASINIGPPVKDGFICELSSSDHIQDPESLVPKDGYTYKGTENGCSSNPCGNNEICMPGGLPTEYKCICKKGFVSHSSDRLTCVSNGFTASDCQDLHSKFPSFPSAMYKLFPDSSNHDNWIEAYCDMTSGGGGWTMCYTSDDKADPRQEVTYDPAHPYGTDGYRTNCNPFEFNEVIFVHGQQFAWFRRQGGQALNLGSSYRNSASDNGLWDGHGVASTSYSYQLLVCDADLVEGLFVSGFANSCYKRCGSWCADSYSDYYRMSATHPSFRGVAFKENGHVSVTYKLVSVGIRKRK</sequence>
<dbReference type="OMA" id="RMSATHP"/>
<evidence type="ECO:0000259" key="7">
    <source>
        <dbReference type="PROSITE" id="PS50026"/>
    </source>
</evidence>
<dbReference type="HOGENOM" id="CLU_624536_0_0_1"/>
<reference evidence="8 9" key="1">
    <citation type="journal article" date="2007" name="Science">
        <title>Sea anemone genome reveals ancestral eumetazoan gene repertoire and genomic organization.</title>
        <authorList>
            <person name="Putnam N.H."/>
            <person name="Srivastava M."/>
            <person name="Hellsten U."/>
            <person name="Dirks B."/>
            <person name="Chapman J."/>
            <person name="Salamov A."/>
            <person name="Terry A."/>
            <person name="Shapiro H."/>
            <person name="Lindquist E."/>
            <person name="Kapitonov V.V."/>
            <person name="Jurka J."/>
            <person name="Genikhovich G."/>
            <person name="Grigoriev I.V."/>
            <person name="Lucas S.M."/>
            <person name="Steele R.E."/>
            <person name="Finnerty J.R."/>
            <person name="Technau U."/>
            <person name="Martindale M.Q."/>
            <person name="Rokhsar D.S."/>
        </authorList>
    </citation>
    <scope>NUCLEOTIDE SEQUENCE [LARGE SCALE GENOMIC DNA]</scope>
    <source>
        <strain evidence="9">CH2 X CH6</strain>
    </source>
</reference>
<proteinExistence type="inferred from homology"/>
<organism evidence="8 9">
    <name type="scientific">Nematostella vectensis</name>
    <name type="common">Starlet sea anemone</name>
    <dbReference type="NCBI Taxonomy" id="45351"/>
    <lineage>
        <taxon>Eukaryota</taxon>
        <taxon>Metazoa</taxon>
        <taxon>Cnidaria</taxon>
        <taxon>Anthozoa</taxon>
        <taxon>Hexacorallia</taxon>
        <taxon>Actiniaria</taxon>
        <taxon>Edwardsiidae</taxon>
        <taxon>Nematostella</taxon>
    </lineage>
</organism>
<dbReference type="Gene3D" id="2.10.25.10">
    <property type="entry name" value="Laminin"/>
    <property type="match status" value="1"/>
</dbReference>
<protein>
    <recommendedName>
        <fullName evidence="7">EGF-like domain-containing protein</fullName>
    </recommendedName>
</protein>